<accession>A0ACB0JM70</accession>
<sequence>MPIMIVKMKGYRSFEREKNQQQSCRQETTSMPSSRGSHDTRKVISVEAVSNPCVPFLRKHYKQLVLRQW</sequence>
<reference evidence="1" key="1">
    <citation type="submission" date="2023-10" db="EMBL/GenBank/DDBJ databases">
        <authorList>
            <person name="Rodriguez Cubillos JULIANA M."/>
            <person name="De Vega J."/>
        </authorList>
    </citation>
    <scope>NUCLEOTIDE SEQUENCE</scope>
</reference>
<keyword evidence="2" id="KW-1185">Reference proteome</keyword>
<name>A0ACB0JM70_TRIPR</name>
<evidence type="ECO:0000313" key="2">
    <source>
        <dbReference type="Proteomes" id="UP001177021"/>
    </source>
</evidence>
<dbReference type="Proteomes" id="UP001177021">
    <property type="component" value="Unassembled WGS sequence"/>
</dbReference>
<comment type="caution">
    <text evidence="1">The sequence shown here is derived from an EMBL/GenBank/DDBJ whole genome shotgun (WGS) entry which is preliminary data.</text>
</comment>
<protein>
    <submittedName>
        <fullName evidence="1">Uncharacterized protein</fullName>
    </submittedName>
</protein>
<organism evidence="1 2">
    <name type="scientific">Trifolium pratense</name>
    <name type="common">Red clover</name>
    <dbReference type="NCBI Taxonomy" id="57577"/>
    <lineage>
        <taxon>Eukaryota</taxon>
        <taxon>Viridiplantae</taxon>
        <taxon>Streptophyta</taxon>
        <taxon>Embryophyta</taxon>
        <taxon>Tracheophyta</taxon>
        <taxon>Spermatophyta</taxon>
        <taxon>Magnoliopsida</taxon>
        <taxon>eudicotyledons</taxon>
        <taxon>Gunneridae</taxon>
        <taxon>Pentapetalae</taxon>
        <taxon>rosids</taxon>
        <taxon>fabids</taxon>
        <taxon>Fabales</taxon>
        <taxon>Fabaceae</taxon>
        <taxon>Papilionoideae</taxon>
        <taxon>50 kb inversion clade</taxon>
        <taxon>NPAAA clade</taxon>
        <taxon>Hologalegina</taxon>
        <taxon>IRL clade</taxon>
        <taxon>Trifolieae</taxon>
        <taxon>Trifolium</taxon>
    </lineage>
</organism>
<evidence type="ECO:0000313" key="1">
    <source>
        <dbReference type="EMBL" id="CAJ2645090.1"/>
    </source>
</evidence>
<dbReference type="EMBL" id="CASHSV030000055">
    <property type="protein sequence ID" value="CAJ2645090.1"/>
    <property type="molecule type" value="Genomic_DNA"/>
</dbReference>
<proteinExistence type="predicted"/>
<gene>
    <name evidence="1" type="ORF">MILVUS5_LOCUS14032</name>
</gene>